<accession>A0A512PGC8</accession>
<dbReference type="Proteomes" id="UP000321798">
    <property type="component" value="Unassembled WGS sequence"/>
</dbReference>
<dbReference type="InterPro" id="IPR003833">
    <property type="entry name" value="CT_C_D"/>
</dbReference>
<gene>
    <name evidence="5" type="ORF">CSO01_29720</name>
</gene>
<dbReference type="Pfam" id="PF02682">
    <property type="entry name" value="CT_C_D"/>
    <property type="match status" value="1"/>
</dbReference>
<keyword evidence="6" id="KW-1185">Reference proteome</keyword>
<dbReference type="Gene3D" id="2.40.100.10">
    <property type="entry name" value="Cyclophilin-like"/>
    <property type="match status" value="1"/>
</dbReference>
<evidence type="ECO:0000256" key="2">
    <source>
        <dbReference type="ARBA" id="ARBA00022801"/>
    </source>
</evidence>
<proteinExistence type="predicted"/>
<dbReference type="EMBL" id="BKAL01000011">
    <property type="protein sequence ID" value="GEP70257.1"/>
    <property type="molecule type" value="Genomic_DNA"/>
</dbReference>
<evidence type="ECO:0000256" key="3">
    <source>
        <dbReference type="ARBA" id="ARBA00022840"/>
    </source>
</evidence>
<keyword evidence="2" id="KW-0378">Hydrolase</keyword>
<dbReference type="InterPro" id="IPR029000">
    <property type="entry name" value="Cyclophilin-like_dom_sf"/>
</dbReference>
<evidence type="ECO:0000256" key="1">
    <source>
        <dbReference type="ARBA" id="ARBA00022741"/>
    </source>
</evidence>
<keyword evidence="3" id="KW-0067">ATP-binding</keyword>
<name>A0A512PGC8_9CELL</name>
<evidence type="ECO:0000259" key="4">
    <source>
        <dbReference type="SMART" id="SM00796"/>
    </source>
</evidence>
<organism evidence="5 6">
    <name type="scientific">Cellulomonas soli</name>
    <dbReference type="NCBI Taxonomy" id="931535"/>
    <lineage>
        <taxon>Bacteria</taxon>
        <taxon>Bacillati</taxon>
        <taxon>Actinomycetota</taxon>
        <taxon>Actinomycetes</taxon>
        <taxon>Micrococcales</taxon>
        <taxon>Cellulomonadaceae</taxon>
        <taxon>Cellulomonas</taxon>
    </lineage>
</organism>
<feature type="domain" description="Carboxyltransferase" evidence="4">
    <location>
        <begin position="6"/>
        <end position="225"/>
    </location>
</feature>
<keyword evidence="1" id="KW-0547">Nucleotide-binding</keyword>
<comment type="caution">
    <text evidence="5">The sequence shown here is derived from an EMBL/GenBank/DDBJ whole genome shotgun (WGS) entry which is preliminary data.</text>
</comment>
<dbReference type="Gene3D" id="3.30.1360.40">
    <property type="match status" value="1"/>
</dbReference>
<sequence>MTGTRPVVRPYGDEALLVDLPDLAAVRLLDAALTAAIAGARAVASADGHADGHADGPADASVRAVLDVVPAARTVLLRTRPGVDLTALAARVLQVWDGIDRGADIEAVTGPRLVELPVRYDGADLREVADLVDLSVEEVVARHLAPEYTVAFGGFMPGFAYLTGLDPRLRVPRLATPRERVPAGAVAVADEFSAVYPAASPGGWRLLGRCPTVLFDVDREPPALLPPGSRVRFVAVDDRVEGAAP</sequence>
<dbReference type="SMART" id="SM00796">
    <property type="entry name" value="AHS1"/>
    <property type="match status" value="1"/>
</dbReference>
<dbReference type="AlphaFoldDB" id="A0A512PGC8"/>
<dbReference type="OrthoDB" id="9768696at2"/>
<protein>
    <recommendedName>
        <fullName evidence="4">Carboxyltransferase domain-containing protein</fullName>
    </recommendedName>
</protein>
<dbReference type="GO" id="GO:0005524">
    <property type="term" value="F:ATP binding"/>
    <property type="evidence" value="ECO:0007669"/>
    <property type="project" value="UniProtKB-KW"/>
</dbReference>
<dbReference type="PANTHER" id="PTHR34698:SF2">
    <property type="entry name" value="5-OXOPROLINASE SUBUNIT B"/>
    <property type="match status" value="1"/>
</dbReference>
<dbReference type="GO" id="GO:0016787">
    <property type="term" value="F:hydrolase activity"/>
    <property type="evidence" value="ECO:0007669"/>
    <property type="project" value="UniProtKB-KW"/>
</dbReference>
<dbReference type="InterPro" id="IPR010016">
    <property type="entry name" value="PxpB"/>
</dbReference>
<dbReference type="PANTHER" id="PTHR34698">
    <property type="entry name" value="5-OXOPROLINASE SUBUNIT B"/>
    <property type="match status" value="1"/>
</dbReference>
<dbReference type="SUPFAM" id="SSF50891">
    <property type="entry name" value="Cyclophilin-like"/>
    <property type="match status" value="1"/>
</dbReference>
<reference evidence="5 6" key="1">
    <citation type="submission" date="2019-07" db="EMBL/GenBank/DDBJ databases">
        <title>Whole genome shotgun sequence of Cellulomonas soli NBRC 109434.</title>
        <authorList>
            <person name="Hosoyama A."/>
            <person name="Uohara A."/>
            <person name="Ohji S."/>
            <person name="Ichikawa N."/>
        </authorList>
    </citation>
    <scope>NUCLEOTIDE SEQUENCE [LARGE SCALE GENOMIC DNA]</scope>
    <source>
        <strain evidence="5 6">NBRC 109434</strain>
    </source>
</reference>
<dbReference type="RefSeq" id="WP_146954036.1">
    <property type="nucleotide sequence ID" value="NZ_BAABBJ010000014.1"/>
</dbReference>
<evidence type="ECO:0000313" key="6">
    <source>
        <dbReference type="Proteomes" id="UP000321798"/>
    </source>
</evidence>
<evidence type="ECO:0000313" key="5">
    <source>
        <dbReference type="EMBL" id="GEP70257.1"/>
    </source>
</evidence>